<evidence type="ECO:0000313" key="3">
    <source>
        <dbReference type="Proteomes" id="UP000320481"/>
    </source>
</evidence>
<accession>A0A5C6JWF7</accession>
<sequence length="107" mass="10955">IGPLRQTVAARPVPPGPLTLTAAIRTSGLVPASPELTDGGTTGPDTLSFRLGEPDAPDAVLLAELDGRYLSTEVAGGFTGRVIGMYATEGTVAFDWFAYVPDPAPSA</sequence>
<dbReference type="InterPro" id="IPR013320">
    <property type="entry name" value="ConA-like_dom_sf"/>
</dbReference>
<dbReference type="AlphaFoldDB" id="A0A5C6JWF7"/>
<gene>
    <name evidence="2" type="ORF">FRZ03_09500</name>
</gene>
<reference evidence="2" key="1">
    <citation type="journal article" date="2019" name="Microbiol. Resour. Announc.">
        <title>Draft Genomic Sequences of Streptomyces misionensis and Streptomyces albidoflavus, bacteria applied for phytopathogen biocontrol.</title>
        <authorList>
            <person name="Pylro V."/>
            <person name="Dias A."/>
            <person name="Andreote F."/>
            <person name="Varani A."/>
            <person name="Andreote C."/>
            <person name="Bernardo E."/>
            <person name="Martins T."/>
        </authorList>
    </citation>
    <scope>NUCLEOTIDE SEQUENCE [LARGE SCALE GENOMIC DNA]</scope>
    <source>
        <strain evidence="2">66</strain>
    </source>
</reference>
<evidence type="ECO:0000313" key="2">
    <source>
        <dbReference type="EMBL" id="TWV53580.1"/>
    </source>
</evidence>
<dbReference type="Proteomes" id="UP000320481">
    <property type="component" value="Unassembled WGS sequence"/>
</dbReference>
<organism evidence="2 3">
    <name type="scientific">Streptomyces misionensis</name>
    <dbReference type="NCBI Taxonomy" id="67331"/>
    <lineage>
        <taxon>Bacteria</taxon>
        <taxon>Bacillati</taxon>
        <taxon>Actinomycetota</taxon>
        <taxon>Actinomycetes</taxon>
        <taxon>Kitasatosporales</taxon>
        <taxon>Streptomycetaceae</taxon>
        <taxon>Streptomyces</taxon>
    </lineage>
</organism>
<name>A0A5C6JWF7_9ACTN</name>
<dbReference type="SUPFAM" id="SSF49899">
    <property type="entry name" value="Concanavalin A-like lectins/glucanases"/>
    <property type="match status" value="1"/>
</dbReference>
<comment type="caution">
    <text evidence="2">The sequence shown here is derived from an EMBL/GenBank/DDBJ whole genome shotgun (WGS) entry which is preliminary data.</text>
</comment>
<dbReference type="Gene3D" id="2.60.120.200">
    <property type="match status" value="1"/>
</dbReference>
<dbReference type="InterPro" id="IPR041542">
    <property type="entry name" value="GH43_C2"/>
</dbReference>
<dbReference type="Pfam" id="PF17851">
    <property type="entry name" value="GH43_C2"/>
    <property type="match status" value="1"/>
</dbReference>
<feature type="domain" description="Beta-xylosidase C-terminal Concanavalin A-like" evidence="1">
    <location>
        <begin position="47"/>
        <end position="99"/>
    </location>
</feature>
<proteinExistence type="predicted"/>
<keyword evidence="3" id="KW-1185">Reference proteome</keyword>
<evidence type="ECO:0000259" key="1">
    <source>
        <dbReference type="Pfam" id="PF17851"/>
    </source>
</evidence>
<protein>
    <submittedName>
        <fullName evidence="2">Glycoside hydrolase family 43 protein</fullName>
    </submittedName>
</protein>
<keyword evidence="2" id="KW-0378">Hydrolase</keyword>
<dbReference type="GO" id="GO:0016787">
    <property type="term" value="F:hydrolase activity"/>
    <property type="evidence" value="ECO:0007669"/>
    <property type="project" value="UniProtKB-KW"/>
</dbReference>
<dbReference type="EMBL" id="VOGW01000053">
    <property type="protein sequence ID" value="TWV53580.1"/>
    <property type="molecule type" value="Genomic_DNA"/>
</dbReference>
<feature type="non-terminal residue" evidence="2">
    <location>
        <position position="1"/>
    </location>
</feature>